<evidence type="ECO:0000256" key="2">
    <source>
        <dbReference type="ARBA" id="ARBA00022692"/>
    </source>
</evidence>
<sequence>MGIIFATSLSSSPLLSTVIGYALVAIAYALLALLFIIRDEVVIFVYRPIIYPLAAVWALFAISFIANIGRSSVLRLAAFTLLTAVNVLILPAVIDRRVAYRAVSRSGAALTLVGLPVVLVGGIAVGPVTLEPWTGPQTFATFTYYIPRSVFTTPNNLAVLAVFGAITAGTEWVHDRTPIAAGLIVINVFGVLITESRSGLLVLGTAAGLAAAYYVFDFHGLVVASIGGLVVFIGGLLAIQATPSSSLPTTIALNGRGAIWSATAEAISHRPLLGWGLGMDRLVIDRWFEGPSYFGEAGTHNSYLRVFLIGGVGAGAAYLVVCVTALVAALRQAAGSFPPQNHRVIDVCLVILVIGLLIIQTFSGATLFGMSVISTLGAIFVGYAQPLTSRYSVQLSELLNKTMQRIHGVLDS</sequence>
<dbReference type="GO" id="GO:0016020">
    <property type="term" value="C:membrane"/>
    <property type="evidence" value="ECO:0007669"/>
    <property type="project" value="UniProtKB-SubCell"/>
</dbReference>
<feature type="domain" description="O-antigen ligase-related" evidence="6">
    <location>
        <begin position="183"/>
        <end position="318"/>
    </location>
</feature>
<dbReference type="EMBL" id="AOME01000057">
    <property type="protein sequence ID" value="EMA52069.1"/>
    <property type="molecule type" value="Genomic_DNA"/>
</dbReference>
<feature type="transmembrane region" description="Helical" evidence="5">
    <location>
        <begin position="145"/>
        <end position="166"/>
    </location>
</feature>
<evidence type="ECO:0000259" key="6">
    <source>
        <dbReference type="Pfam" id="PF04932"/>
    </source>
</evidence>
<feature type="transmembrane region" description="Helical" evidence="5">
    <location>
        <begin position="49"/>
        <end position="68"/>
    </location>
</feature>
<feature type="transmembrane region" description="Helical" evidence="5">
    <location>
        <begin position="306"/>
        <end position="330"/>
    </location>
</feature>
<dbReference type="PATRIC" id="fig|1227456.3.peg.2398"/>
<keyword evidence="4 5" id="KW-0472">Membrane</keyword>
<name>M0N4P1_9EURY</name>
<keyword evidence="8" id="KW-1185">Reference proteome</keyword>
<reference evidence="7 8" key="1">
    <citation type="journal article" date="2014" name="PLoS Genet.">
        <title>Phylogenetically driven sequencing of extremely halophilic archaea reveals strategies for static and dynamic osmo-response.</title>
        <authorList>
            <person name="Becker E.A."/>
            <person name="Seitzer P.M."/>
            <person name="Tritt A."/>
            <person name="Larsen D."/>
            <person name="Krusor M."/>
            <person name="Yao A.I."/>
            <person name="Wu D."/>
            <person name="Madern D."/>
            <person name="Eisen J.A."/>
            <person name="Darling A.E."/>
            <person name="Facciotti M.T."/>
        </authorList>
    </citation>
    <scope>NUCLEOTIDE SEQUENCE [LARGE SCALE GENOMIC DNA]</scope>
    <source>
        <strain evidence="7 8">DSM 8989</strain>
    </source>
</reference>
<evidence type="ECO:0000256" key="1">
    <source>
        <dbReference type="ARBA" id="ARBA00004141"/>
    </source>
</evidence>
<evidence type="ECO:0000256" key="4">
    <source>
        <dbReference type="ARBA" id="ARBA00023136"/>
    </source>
</evidence>
<evidence type="ECO:0000256" key="3">
    <source>
        <dbReference type="ARBA" id="ARBA00022989"/>
    </source>
</evidence>
<dbReference type="InterPro" id="IPR051533">
    <property type="entry name" value="WaaL-like"/>
</dbReference>
<dbReference type="Proteomes" id="UP000011625">
    <property type="component" value="Unassembled WGS sequence"/>
</dbReference>
<dbReference type="AlphaFoldDB" id="M0N4P1"/>
<dbReference type="PANTHER" id="PTHR37422:SF13">
    <property type="entry name" value="LIPOPOLYSACCHARIDE BIOSYNTHESIS PROTEIN PA4999-RELATED"/>
    <property type="match status" value="1"/>
</dbReference>
<comment type="subcellular location">
    <subcellularLocation>
        <location evidence="1">Membrane</location>
        <topology evidence="1">Multi-pass membrane protein</topology>
    </subcellularLocation>
</comment>
<dbReference type="Pfam" id="PF04932">
    <property type="entry name" value="Wzy_C"/>
    <property type="match status" value="1"/>
</dbReference>
<protein>
    <recommendedName>
        <fullName evidence="6">O-antigen ligase-related domain-containing protein</fullName>
    </recommendedName>
</protein>
<dbReference type="InterPro" id="IPR007016">
    <property type="entry name" value="O-antigen_ligase-rel_domated"/>
</dbReference>
<keyword evidence="3 5" id="KW-1133">Transmembrane helix</keyword>
<evidence type="ECO:0000256" key="5">
    <source>
        <dbReference type="SAM" id="Phobius"/>
    </source>
</evidence>
<evidence type="ECO:0000313" key="7">
    <source>
        <dbReference type="EMBL" id="EMA52069.1"/>
    </source>
</evidence>
<feature type="transmembrane region" description="Helical" evidence="5">
    <location>
        <begin position="365"/>
        <end position="384"/>
    </location>
</feature>
<keyword evidence="2 5" id="KW-0812">Transmembrane</keyword>
<feature type="transmembrane region" description="Helical" evidence="5">
    <location>
        <begin position="74"/>
        <end position="94"/>
    </location>
</feature>
<feature type="transmembrane region" description="Helical" evidence="5">
    <location>
        <begin position="178"/>
        <end position="194"/>
    </location>
</feature>
<accession>M0N4P1</accession>
<proteinExistence type="predicted"/>
<feature type="transmembrane region" description="Helical" evidence="5">
    <location>
        <begin position="221"/>
        <end position="239"/>
    </location>
</feature>
<dbReference type="RefSeq" id="WP_005043570.1">
    <property type="nucleotide sequence ID" value="NZ_AOME01000057.1"/>
</dbReference>
<evidence type="ECO:0000313" key="8">
    <source>
        <dbReference type="Proteomes" id="UP000011625"/>
    </source>
</evidence>
<dbReference type="OrthoDB" id="214924at2157"/>
<feature type="transmembrane region" description="Helical" evidence="5">
    <location>
        <begin position="106"/>
        <end position="125"/>
    </location>
</feature>
<feature type="transmembrane region" description="Helical" evidence="5">
    <location>
        <begin position="18"/>
        <end position="37"/>
    </location>
</feature>
<comment type="caution">
    <text evidence="7">The sequence shown here is derived from an EMBL/GenBank/DDBJ whole genome shotgun (WGS) entry which is preliminary data.</text>
</comment>
<dbReference type="PANTHER" id="PTHR37422">
    <property type="entry name" value="TEICHURONIC ACID BIOSYNTHESIS PROTEIN TUAE"/>
    <property type="match status" value="1"/>
</dbReference>
<organism evidence="7 8">
    <name type="scientific">Halococcus salifodinae DSM 8989</name>
    <dbReference type="NCBI Taxonomy" id="1227456"/>
    <lineage>
        <taxon>Archaea</taxon>
        <taxon>Methanobacteriati</taxon>
        <taxon>Methanobacteriota</taxon>
        <taxon>Stenosarchaea group</taxon>
        <taxon>Halobacteria</taxon>
        <taxon>Halobacteriales</taxon>
        <taxon>Halococcaceae</taxon>
        <taxon>Halococcus</taxon>
    </lineage>
</organism>
<gene>
    <name evidence="7" type="ORF">C450_11813</name>
</gene>
<dbReference type="STRING" id="1227456.C450_11813"/>